<feature type="compositionally biased region" description="Low complexity" evidence="1">
    <location>
        <begin position="402"/>
        <end position="416"/>
    </location>
</feature>
<dbReference type="PaxDb" id="3055-EDP05387"/>
<dbReference type="AlphaFoldDB" id="A0A2K3D246"/>
<reference evidence="2 3" key="1">
    <citation type="journal article" date="2007" name="Science">
        <title>The Chlamydomonas genome reveals the evolution of key animal and plant functions.</title>
        <authorList>
            <person name="Merchant S.S."/>
            <person name="Prochnik S.E."/>
            <person name="Vallon O."/>
            <person name="Harris E.H."/>
            <person name="Karpowicz S.J."/>
            <person name="Witman G.B."/>
            <person name="Terry A."/>
            <person name="Salamov A."/>
            <person name="Fritz-Laylin L.K."/>
            <person name="Marechal-Drouard L."/>
            <person name="Marshall W.F."/>
            <person name="Qu L.H."/>
            <person name="Nelson D.R."/>
            <person name="Sanderfoot A.A."/>
            <person name="Spalding M.H."/>
            <person name="Kapitonov V.V."/>
            <person name="Ren Q."/>
            <person name="Ferris P."/>
            <person name="Lindquist E."/>
            <person name="Shapiro H."/>
            <person name="Lucas S.M."/>
            <person name="Grimwood J."/>
            <person name="Schmutz J."/>
            <person name="Cardol P."/>
            <person name="Cerutti H."/>
            <person name="Chanfreau G."/>
            <person name="Chen C.L."/>
            <person name="Cognat V."/>
            <person name="Croft M.T."/>
            <person name="Dent R."/>
            <person name="Dutcher S."/>
            <person name="Fernandez E."/>
            <person name="Fukuzawa H."/>
            <person name="Gonzalez-Ballester D."/>
            <person name="Gonzalez-Halphen D."/>
            <person name="Hallmann A."/>
            <person name="Hanikenne M."/>
            <person name="Hippler M."/>
            <person name="Inwood W."/>
            <person name="Jabbari K."/>
            <person name="Kalanon M."/>
            <person name="Kuras R."/>
            <person name="Lefebvre P.A."/>
            <person name="Lemaire S.D."/>
            <person name="Lobanov A.V."/>
            <person name="Lohr M."/>
            <person name="Manuell A."/>
            <person name="Meier I."/>
            <person name="Mets L."/>
            <person name="Mittag M."/>
            <person name="Mittelmeier T."/>
            <person name="Moroney J.V."/>
            <person name="Moseley J."/>
            <person name="Napoli C."/>
            <person name="Nedelcu A.M."/>
            <person name="Niyogi K."/>
            <person name="Novoselov S.V."/>
            <person name="Paulsen I.T."/>
            <person name="Pazour G."/>
            <person name="Purton S."/>
            <person name="Ral J.P."/>
            <person name="Riano-Pachon D.M."/>
            <person name="Riekhof W."/>
            <person name="Rymarquis L."/>
            <person name="Schroda M."/>
            <person name="Stern D."/>
            <person name="Umen J."/>
            <person name="Willows R."/>
            <person name="Wilson N."/>
            <person name="Zimmer S.L."/>
            <person name="Allmer J."/>
            <person name="Balk J."/>
            <person name="Bisova K."/>
            <person name="Chen C.J."/>
            <person name="Elias M."/>
            <person name="Gendler K."/>
            <person name="Hauser C."/>
            <person name="Lamb M.R."/>
            <person name="Ledford H."/>
            <person name="Long J.C."/>
            <person name="Minagawa J."/>
            <person name="Page M.D."/>
            <person name="Pan J."/>
            <person name="Pootakham W."/>
            <person name="Roje S."/>
            <person name="Rose A."/>
            <person name="Stahlberg E."/>
            <person name="Terauchi A.M."/>
            <person name="Yang P."/>
            <person name="Ball S."/>
            <person name="Bowler C."/>
            <person name="Dieckmann C.L."/>
            <person name="Gladyshev V.N."/>
            <person name="Green P."/>
            <person name="Jorgensen R."/>
            <person name="Mayfield S."/>
            <person name="Mueller-Roeber B."/>
            <person name="Rajamani S."/>
            <person name="Sayre R.T."/>
            <person name="Brokstein P."/>
            <person name="Dubchak I."/>
            <person name="Goodstein D."/>
            <person name="Hornick L."/>
            <person name="Huang Y.W."/>
            <person name="Jhaveri J."/>
            <person name="Luo Y."/>
            <person name="Martinez D."/>
            <person name="Ngau W.C."/>
            <person name="Otillar B."/>
            <person name="Poliakov A."/>
            <person name="Porter A."/>
            <person name="Szajkowski L."/>
            <person name="Werner G."/>
            <person name="Zhou K."/>
            <person name="Grigoriev I.V."/>
            <person name="Rokhsar D.S."/>
            <person name="Grossman A.R."/>
        </authorList>
    </citation>
    <scope>NUCLEOTIDE SEQUENCE [LARGE SCALE GENOMIC DNA]</scope>
    <source>
        <strain evidence="3">CC-503</strain>
    </source>
</reference>
<feature type="region of interest" description="Disordered" evidence="1">
    <location>
        <begin position="379"/>
        <end position="416"/>
    </location>
</feature>
<feature type="compositionally biased region" description="Basic residues" evidence="1">
    <location>
        <begin position="95"/>
        <end position="106"/>
    </location>
</feature>
<sequence length="466" mass="46541">MHRPRRRRRMPTAPAPPPRPRGYQSGPGPSRSHTVPSARRRSGRGLPAWLPPPNGPMRSSTRTKWIPGDWPVQLQRRSMSLQGTGHLQGQSGGPRRGRLRLGRGRRGSGSEPHVGSAGGHSGGTRPGGATSGVNGSSGRTKAPAGASAPAGIKAPTGESGSRVPSSGRGGEASGLPLEQQVVQYARSAASAAAAADPMRTAMALHLLNGCLMQAPGFEAGGELAAAAAAAAPGLLGCLVEQVAEGAPFSIVALNTLSYLVLSPQVLPGVLACGLLPVLVGQLRAAASAPLEQQLLVAGLGLLGTMARVDGGARARLAATRGLAGALAAALGGGGVAVKWPALQLLQELIVVKAGLQQVLSSAPLRTALDRLCDQPVPAVPAVPAPSTSLDSTEEQQGGDSGAGESSSGAEGHAASGTAGAGLAAAAGGAAREGIEQALDPQPDALAREARSVRRTLAALAKVMGMT</sequence>
<protein>
    <submittedName>
        <fullName evidence="2">Uncharacterized protein</fullName>
    </submittedName>
</protein>
<feature type="compositionally biased region" description="Low complexity" evidence="1">
    <location>
        <begin position="157"/>
        <end position="166"/>
    </location>
</feature>
<keyword evidence="3" id="KW-1185">Reference proteome</keyword>
<accession>A0A2K3D246</accession>
<dbReference type="GeneID" id="5716708"/>
<dbReference type="Gramene" id="PNW74604">
    <property type="protein sequence ID" value="PNW74604"/>
    <property type="gene ID" value="CHLRE_12g490750v5"/>
</dbReference>
<dbReference type="ExpressionAtlas" id="A0A2K3D246">
    <property type="expression patterns" value="baseline"/>
</dbReference>
<evidence type="ECO:0000313" key="2">
    <source>
        <dbReference type="EMBL" id="PNW74604.1"/>
    </source>
</evidence>
<dbReference type="KEGG" id="cre:CHLRE_12g490750v5"/>
<evidence type="ECO:0000313" key="3">
    <source>
        <dbReference type="Proteomes" id="UP000006906"/>
    </source>
</evidence>
<dbReference type="Proteomes" id="UP000006906">
    <property type="component" value="Chromosome 12"/>
</dbReference>
<name>A0A2K3D246_CHLRE</name>
<feature type="compositionally biased region" description="Polar residues" evidence="1">
    <location>
        <begin position="75"/>
        <end position="85"/>
    </location>
</feature>
<dbReference type="EMBL" id="CM008973">
    <property type="protein sequence ID" value="PNW74604.1"/>
    <property type="molecule type" value="Genomic_DNA"/>
</dbReference>
<proteinExistence type="predicted"/>
<feature type="compositionally biased region" description="Gly residues" evidence="1">
    <location>
        <begin position="116"/>
        <end position="130"/>
    </location>
</feature>
<dbReference type="OrthoDB" id="551391at2759"/>
<organism evidence="2 3">
    <name type="scientific">Chlamydomonas reinhardtii</name>
    <name type="common">Chlamydomonas smithii</name>
    <dbReference type="NCBI Taxonomy" id="3055"/>
    <lineage>
        <taxon>Eukaryota</taxon>
        <taxon>Viridiplantae</taxon>
        <taxon>Chlorophyta</taxon>
        <taxon>core chlorophytes</taxon>
        <taxon>Chlorophyceae</taxon>
        <taxon>CS clade</taxon>
        <taxon>Chlamydomonadales</taxon>
        <taxon>Chlamydomonadaceae</taxon>
        <taxon>Chlamydomonas</taxon>
    </lineage>
</organism>
<gene>
    <name evidence="2" type="ORF">CHLRE_12g490750v5</name>
</gene>
<dbReference type="RefSeq" id="XP_042918024.1">
    <property type="nucleotide sequence ID" value="XM_043067912.1"/>
</dbReference>
<dbReference type="InParanoid" id="A0A2K3D246"/>
<feature type="region of interest" description="Disordered" evidence="1">
    <location>
        <begin position="1"/>
        <end position="173"/>
    </location>
</feature>
<evidence type="ECO:0000256" key="1">
    <source>
        <dbReference type="SAM" id="MobiDB-lite"/>
    </source>
</evidence>
<feature type="compositionally biased region" description="Basic residues" evidence="1">
    <location>
        <begin position="1"/>
        <end position="10"/>
    </location>
</feature>